<comment type="subcellular location">
    <subcellularLocation>
        <location evidence="2">Cytoplasm</location>
    </subcellularLocation>
    <subcellularLocation>
        <location evidence="1">Endoplasmic reticulum</location>
    </subcellularLocation>
</comment>
<gene>
    <name evidence="8" type="ORF">PXEA_LOCUS20439</name>
</gene>
<comment type="caution">
    <text evidence="8">The sequence shown here is derived from an EMBL/GenBank/DDBJ whole genome shotgun (WGS) entry which is preliminary data.</text>
</comment>
<feature type="compositionally biased region" description="Basic and acidic residues" evidence="6">
    <location>
        <begin position="127"/>
        <end position="139"/>
    </location>
</feature>
<evidence type="ECO:0000313" key="9">
    <source>
        <dbReference type="Proteomes" id="UP000784294"/>
    </source>
</evidence>
<feature type="domain" description="Signal recognition particle SRP72 subunit RNA-binding" evidence="7">
    <location>
        <begin position="96"/>
        <end position="142"/>
    </location>
</feature>
<evidence type="ECO:0000256" key="5">
    <source>
        <dbReference type="ARBA" id="ARBA00023274"/>
    </source>
</evidence>
<dbReference type="PANTHER" id="PTHR14094">
    <property type="entry name" value="SIGNAL RECOGNITION PARTICLE 72"/>
    <property type="match status" value="1"/>
</dbReference>
<dbReference type="AlphaFoldDB" id="A0A448X3E3"/>
<evidence type="ECO:0000256" key="1">
    <source>
        <dbReference type="ARBA" id="ARBA00004240"/>
    </source>
</evidence>
<feature type="region of interest" description="Disordered" evidence="6">
    <location>
        <begin position="79"/>
        <end position="166"/>
    </location>
</feature>
<evidence type="ECO:0000256" key="6">
    <source>
        <dbReference type="SAM" id="MobiDB-lite"/>
    </source>
</evidence>
<keyword evidence="9" id="KW-1185">Reference proteome</keyword>
<sequence>ERDTTRRTLVARLVSAYARFDEVKAAEVASRYTVGTGETSTESQRQQWLVPKLSEADVDKLETAFLFGAKYMRRIKASGEVHQTPSGETVLSSATSARLENAVKRRQRKKKRKIHLPKDFQPGTLPDPERWLPKRERTYYRGKRRDKRSGALTRGPQGQATGAAEL</sequence>
<keyword evidence="4" id="KW-0256">Endoplasmic reticulum</keyword>
<dbReference type="InterPro" id="IPR013699">
    <property type="entry name" value="Signal_recog_part_SRP72_RNA-bd"/>
</dbReference>
<protein>
    <recommendedName>
        <fullName evidence="7">Signal recognition particle SRP72 subunit RNA-binding domain-containing protein</fullName>
    </recommendedName>
</protein>
<accession>A0A448X3E3</accession>
<dbReference type="GO" id="GO:0005786">
    <property type="term" value="C:signal recognition particle, endoplasmic reticulum targeting"/>
    <property type="evidence" value="ECO:0007669"/>
    <property type="project" value="TreeGrafter"/>
</dbReference>
<dbReference type="EMBL" id="CAAALY010084192">
    <property type="protein sequence ID" value="VEL26999.1"/>
    <property type="molecule type" value="Genomic_DNA"/>
</dbReference>
<dbReference type="GO" id="GO:0006614">
    <property type="term" value="P:SRP-dependent cotranslational protein targeting to membrane"/>
    <property type="evidence" value="ECO:0007669"/>
    <property type="project" value="InterPro"/>
</dbReference>
<dbReference type="Proteomes" id="UP000784294">
    <property type="component" value="Unassembled WGS sequence"/>
</dbReference>
<name>A0A448X3E3_9PLAT</name>
<proteinExistence type="predicted"/>
<evidence type="ECO:0000259" key="7">
    <source>
        <dbReference type="Pfam" id="PF08492"/>
    </source>
</evidence>
<dbReference type="OrthoDB" id="5421607at2759"/>
<evidence type="ECO:0000256" key="4">
    <source>
        <dbReference type="ARBA" id="ARBA00022824"/>
    </source>
</evidence>
<keyword evidence="3" id="KW-0963">Cytoplasm</keyword>
<evidence type="ECO:0000313" key="8">
    <source>
        <dbReference type="EMBL" id="VEL26999.1"/>
    </source>
</evidence>
<dbReference type="GO" id="GO:0008312">
    <property type="term" value="F:7S RNA binding"/>
    <property type="evidence" value="ECO:0007669"/>
    <property type="project" value="InterPro"/>
</dbReference>
<evidence type="ECO:0000256" key="3">
    <source>
        <dbReference type="ARBA" id="ARBA00022490"/>
    </source>
</evidence>
<feature type="compositionally biased region" description="Basic residues" evidence="6">
    <location>
        <begin position="104"/>
        <end position="115"/>
    </location>
</feature>
<dbReference type="Pfam" id="PF08492">
    <property type="entry name" value="SRP72"/>
    <property type="match status" value="1"/>
</dbReference>
<dbReference type="GO" id="GO:0005783">
    <property type="term" value="C:endoplasmic reticulum"/>
    <property type="evidence" value="ECO:0007669"/>
    <property type="project" value="UniProtKB-SubCell"/>
</dbReference>
<evidence type="ECO:0000256" key="2">
    <source>
        <dbReference type="ARBA" id="ARBA00004496"/>
    </source>
</evidence>
<dbReference type="InterPro" id="IPR026270">
    <property type="entry name" value="SRP72"/>
</dbReference>
<feature type="compositionally biased region" description="Polar residues" evidence="6">
    <location>
        <begin position="81"/>
        <end position="98"/>
    </location>
</feature>
<feature type="non-terminal residue" evidence="8">
    <location>
        <position position="166"/>
    </location>
</feature>
<dbReference type="PANTHER" id="PTHR14094:SF9">
    <property type="entry name" value="SIGNAL RECOGNITION PARTICLE SUBUNIT SRP72"/>
    <property type="match status" value="1"/>
</dbReference>
<keyword evidence="5" id="KW-0687">Ribonucleoprotein</keyword>
<organism evidence="8 9">
    <name type="scientific">Protopolystoma xenopodis</name>
    <dbReference type="NCBI Taxonomy" id="117903"/>
    <lineage>
        <taxon>Eukaryota</taxon>
        <taxon>Metazoa</taxon>
        <taxon>Spiralia</taxon>
        <taxon>Lophotrochozoa</taxon>
        <taxon>Platyhelminthes</taxon>
        <taxon>Monogenea</taxon>
        <taxon>Polyopisthocotylea</taxon>
        <taxon>Polystomatidea</taxon>
        <taxon>Polystomatidae</taxon>
        <taxon>Protopolystoma</taxon>
    </lineage>
</organism>
<dbReference type="GO" id="GO:0043022">
    <property type="term" value="F:ribosome binding"/>
    <property type="evidence" value="ECO:0007669"/>
    <property type="project" value="TreeGrafter"/>
</dbReference>
<reference evidence="8" key="1">
    <citation type="submission" date="2018-11" db="EMBL/GenBank/DDBJ databases">
        <authorList>
            <consortium name="Pathogen Informatics"/>
        </authorList>
    </citation>
    <scope>NUCLEOTIDE SEQUENCE</scope>
</reference>